<keyword evidence="7" id="KW-1185">Reference proteome</keyword>
<dbReference type="STRING" id="356882.A0A423VFD8"/>
<evidence type="ECO:0000256" key="3">
    <source>
        <dbReference type="ARBA" id="ARBA00022827"/>
    </source>
</evidence>
<name>A0A423VFD8_9PEZI</name>
<evidence type="ECO:0000256" key="2">
    <source>
        <dbReference type="ARBA" id="ARBA00022630"/>
    </source>
</evidence>
<evidence type="ECO:0000256" key="1">
    <source>
        <dbReference type="ARBA" id="ARBA00005466"/>
    </source>
</evidence>
<dbReference type="PANTHER" id="PTHR42973:SF22">
    <property type="entry name" value="FAD-BINDING PCMH-TYPE DOMAIN-CONTAINING PROTEIN-RELATED"/>
    <property type="match status" value="1"/>
</dbReference>
<dbReference type="InterPro" id="IPR050416">
    <property type="entry name" value="FAD-linked_Oxidoreductase"/>
</dbReference>
<dbReference type="Pfam" id="PF01565">
    <property type="entry name" value="FAD_binding_4"/>
    <property type="match status" value="1"/>
</dbReference>
<evidence type="ECO:0000256" key="4">
    <source>
        <dbReference type="ARBA" id="ARBA00023002"/>
    </source>
</evidence>
<dbReference type="PROSITE" id="PS51387">
    <property type="entry name" value="FAD_PCMH"/>
    <property type="match status" value="1"/>
</dbReference>
<feature type="domain" description="FAD-binding PCMH-type" evidence="5">
    <location>
        <begin position="39"/>
        <end position="208"/>
    </location>
</feature>
<dbReference type="AlphaFoldDB" id="A0A423VFD8"/>
<protein>
    <recommendedName>
        <fullName evidence="5">FAD-binding PCMH-type domain-containing protein</fullName>
    </recommendedName>
</protein>
<comment type="caution">
    <text evidence="6">The sequence shown here is derived from an EMBL/GenBank/DDBJ whole genome shotgun (WGS) entry which is preliminary data.</text>
</comment>
<sequence length="471" mass="49907">MTTGFCCNALAAILPNATFGQASTTYTSSLESYWALQEADIQPPCIFQPRSAEHVSLAVGTLSTNKCSFAIRSGGHSPNAGAANIANGVTVDLSQLNAITLSNDQSIASVGPGAVWGDVYSALDPLNLTVAGGREAGVGVGGLTVGGGISYLSPRVGFTCDTVVNFQVVLANGNIVNSQDDVNLDWSLRGGSNNFGVVTRIDFATIEQGLLWGGNVYYLINTIDAQLAALANISNPATYDDYASIIMTLAYSGAEDIQLVVNTIEYTKPEVDPPVFQPLLDIAAIESSMRIDNMSNLATELAESSPSGDRAYYMTITHGNSLAMLNATYQAWSRSVAGITGVAGIEWSLSLEPLPPSIYARHANQNALGLGARHKKGLIITLLTVLWTDETDDAVVEATAKTLFEDIRSAAEALDEYDPFLYLNYANTMSWQGSPISAYGSANVARLKRTGVEVDPSGVFQRLVPGGFKLF</sequence>
<dbReference type="EMBL" id="LKEA01000069">
    <property type="protein sequence ID" value="ROV89572.1"/>
    <property type="molecule type" value="Genomic_DNA"/>
</dbReference>
<dbReference type="GO" id="GO:0016491">
    <property type="term" value="F:oxidoreductase activity"/>
    <property type="evidence" value="ECO:0007669"/>
    <property type="project" value="UniProtKB-KW"/>
</dbReference>
<dbReference type="PANTHER" id="PTHR42973">
    <property type="entry name" value="BINDING OXIDOREDUCTASE, PUTATIVE (AFU_ORTHOLOGUE AFUA_1G17690)-RELATED"/>
    <property type="match status" value="1"/>
</dbReference>
<evidence type="ECO:0000313" key="6">
    <source>
        <dbReference type="EMBL" id="ROV89572.1"/>
    </source>
</evidence>
<dbReference type="InterPro" id="IPR016169">
    <property type="entry name" value="FAD-bd_PCMH_sub2"/>
</dbReference>
<comment type="similarity">
    <text evidence="1">Belongs to the oxygen-dependent FAD-linked oxidoreductase family.</text>
</comment>
<evidence type="ECO:0000313" key="7">
    <source>
        <dbReference type="Proteomes" id="UP000283895"/>
    </source>
</evidence>
<evidence type="ECO:0000259" key="5">
    <source>
        <dbReference type="PROSITE" id="PS51387"/>
    </source>
</evidence>
<dbReference type="SUPFAM" id="SSF56176">
    <property type="entry name" value="FAD-binding/transporter-associated domain-like"/>
    <property type="match status" value="1"/>
</dbReference>
<dbReference type="GO" id="GO:0071949">
    <property type="term" value="F:FAD binding"/>
    <property type="evidence" value="ECO:0007669"/>
    <property type="project" value="InterPro"/>
</dbReference>
<organism evidence="6 7">
    <name type="scientific">Cytospora schulzeri</name>
    <dbReference type="NCBI Taxonomy" id="448051"/>
    <lineage>
        <taxon>Eukaryota</taxon>
        <taxon>Fungi</taxon>
        <taxon>Dikarya</taxon>
        <taxon>Ascomycota</taxon>
        <taxon>Pezizomycotina</taxon>
        <taxon>Sordariomycetes</taxon>
        <taxon>Sordariomycetidae</taxon>
        <taxon>Diaporthales</taxon>
        <taxon>Cytosporaceae</taxon>
        <taxon>Cytospora</taxon>
    </lineage>
</organism>
<keyword evidence="2" id="KW-0285">Flavoprotein</keyword>
<reference evidence="6 7" key="1">
    <citation type="submission" date="2015-09" db="EMBL/GenBank/DDBJ databases">
        <title>Host preference determinants of Valsa canker pathogens revealed by comparative genomics.</title>
        <authorList>
            <person name="Yin Z."/>
            <person name="Huang L."/>
        </authorList>
    </citation>
    <scope>NUCLEOTIDE SEQUENCE [LARGE SCALE GENOMIC DNA]</scope>
    <source>
        <strain evidence="6 7">03-1</strain>
    </source>
</reference>
<gene>
    <name evidence="6" type="ORF">VMCG_09955</name>
</gene>
<keyword evidence="3" id="KW-0274">FAD</keyword>
<keyword evidence="4" id="KW-0560">Oxidoreductase</keyword>
<dbReference type="InterPro" id="IPR016166">
    <property type="entry name" value="FAD-bd_PCMH"/>
</dbReference>
<dbReference type="Proteomes" id="UP000283895">
    <property type="component" value="Unassembled WGS sequence"/>
</dbReference>
<dbReference type="InterPro" id="IPR036318">
    <property type="entry name" value="FAD-bd_PCMH-like_sf"/>
</dbReference>
<dbReference type="OrthoDB" id="2151789at2759"/>
<dbReference type="InterPro" id="IPR006094">
    <property type="entry name" value="Oxid_FAD_bind_N"/>
</dbReference>
<dbReference type="Gene3D" id="3.30.465.10">
    <property type="match status" value="1"/>
</dbReference>
<proteinExistence type="inferred from homology"/>
<accession>A0A423VFD8</accession>